<protein>
    <submittedName>
        <fullName evidence="1">Uncharacterized protein</fullName>
    </submittedName>
</protein>
<name>A0A2P2PGE8_RHIMU</name>
<reference evidence="1" key="1">
    <citation type="submission" date="2018-02" db="EMBL/GenBank/DDBJ databases">
        <title>Rhizophora mucronata_Transcriptome.</title>
        <authorList>
            <person name="Meera S.P."/>
            <person name="Sreeshan A."/>
            <person name="Augustine A."/>
        </authorList>
    </citation>
    <scope>NUCLEOTIDE SEQUENCE</scope>
    <source>
        <tissue evidence="1">Leaf</tissue>
    </source>
</reference>
<accession>A0A2P2PGE8</accession>
<evidence type="ECO:0000313" key="1">
    <source>
        <dbReference type="EMBL" id="MBX53731.1"/>
    </source>
</evidence>
<proteinExistence type="predicted"/>
<sequence length="36" mass="4258">MSQQQINFESGSSLFLTIWPIHYMFEIAEGQNIIFH</sequence>
<organism evidence="1">
    <name type="scientific">Rhizophora mucronata</name>
    <name type="common">Asiatic mangrove</name>
    <dbReference type="NCBI Taxonomy" id="61149"/>
    <lineage>
        <taxon>Eukaryota</taxon>
        <taxon>Viridiplantae</taxon>
        <taxon>Streptophyta</taxon>
        <taxon>Embryophyta</taxon>
        <taxon>Tracheophyta</taxon>
        <taxon>Spermatophyta</taxon>
        <taxon>Magnoliopsida</taxon>
        <taxon>eudicotyledons</taxon>
        <taxon>Gunneridae</taxon>
        <taxon>Pentapetalae</taxon>
        <taxon>rosids</taxon>
        <taxon>fabids</taxon>
        <taxon>Malpighiales</taxon>
        <taxon>Rhizophoraceae</taxon>
        <taxon>Rhizophora</taxon>
    </lineage>
</organism>
<dbReference type="EMBL" id="GGEC01073247">
    <property type="protein sequence ID" value="MBX53731.1"/>
    <property type="molecule type" value="Transcribed_RNA"/>
</dbReference>
<dbReference type="AlphaFoldDB" id="A0A2P2PGE8"/>